<accession>A0A9P8W4D8</accession>
<evidence type="ECO:0000256" key="1">
    <source>
        <dbReference type="SAM" id="MobiDB-lite"/>
    </source>
</evidence>
<sequence length="623" mass="68896">MSKFISYVEDAEEDSSSSVEGIEATRRYAVSEAPVSPYKERPNTGKSRGADKRSSNKKSDESNSPTDSDATPRSSKARERERESRREFERERERERELREKERRRKDRKLKEAAEVQRKARTEAKAAAAAKEREAAKAPRKQRPTSLTQTRTEPSVHQYRRGHVDDPSCYGVQQPAASGMRPRAQTRPNSYYPGHNAPQMGPPSWHQPQPPTPQKFPTPQKPPAGYPAGSFPPPPIYGGGGPSPSMVGVPASPASNAPSFFDMSMQQQNAHLRNRFERPASAMGYRQQPKGQGPSPAAYGFAPGEYGEEPDPRLTRRVSRSKKQQAEDDRKRMPPPPPEYIPRPQSALPAGTAFRPPPPAAAQKPAPRQKSRPPTTRRNISFAEPHGYDDDDFGGHPELYADMGHDTYNRHTALAHTRRGSVAYEQQGLEIMPAGNRTRRDSFYGNSRALGDGGVSLDEDKYITALQYQDDVNGNNNGLQLTEEHLRKASRRAGGSSRSTHSSHSQDESEYKQSNTTGFTRSSSSDNDNVTIKVSGSAVVRVQGAEIECGDGGEITFSAPSGSRIGSDRASTIYQIEDGRSRVERKALPHRIRAPSQSDSQSRGYALSYAPYDSTWIGDDYIS</sequence>
<reference evidence="2 3" key="1">
    <citation type="journal article" date="2021" name="Nat. Commun.">
        <title>Genetic determinants of endophytism in the Arabidopsis root mycobiome.</title>
        <authorList>
            <person name="Mesny F."/>
            <person name="Miyauchi S."/>
            <person name="Thiergart T."/>
            <person name="Pickel B."/>
            <person name="Atanasova L."/>
            <person name="Karlsson M."/>
            <person name="Huettel B."/>
            <person name="Barry K.W."/>
            <person name="Haridas S."/>
            <person name="Chen C."/>
            <person name="Bauer D."/>
            <person name="Andreopoulos W."/>
            <person name="Pangilinan J."/>
            <person name="LaButti K."/>
            <person name="Riley R."/>
            <person name="Lipzen A."/>
            <person name="Clum A."/>
            <person name="Drula E."/>
            <person name="Henrissat B."/>
            <person name="Kohler A."/>
            <person name="Grigoriev I.V."/>
            <person name="Martin F.M."/>
            <person name="Hacquard S."/>
        </authorList>
    </citation>
    <scope>NUCLEOTIDE SEQUENCE [LARGE SCALE GENOMIC DNA]</scope>
    <source>
        <strain evidence="2 3">MPI-CAGE-CH-0241</strain>
    </source>
</reference>
<feature type="compositionally biased region" description="Polar residues" evidence="1">
    <location>
        <begin position="62"/>
        <end position="72"/>
    </location>
</feature>
<evidence type="ECO:0000313" key="2">
    <source>
        <dbReference type="EMBL" id="KAH6889899.1"/>
    </source>
</evidence>
<organism evidence="2 3">
    <name type="scientific">Thelonectria olida</name>
    <dbReference type="NCBI Taxonomy" id="1576542"/>
    <lineage>
        <taxon>Eukaryota</taxon>
        <taxon>Fungi</taxon>
        <taxon>Dikarya</taxon>
        <taxon>Ascomycota</taxon>
        <taxon>Pezizomycotina</taxon>
        <taxon>Sordariomycetes</taxon>
        <taxon>Hypocreomycetidae</taxon>
        <taxon>Hypocreales</taxon>
        <taxon>Nectriaceae</taxon>
        <taxon>Thelonectria</taxon>
    </lineage>
</organism>
<feature type="compositionally biased region" description="Polar residues" evidence="1">
    <location>
        <begin position="512"/>
        <end position="530"/>
    </location>
</feature>
<feature type="compositionally biased region" description="Basic and acidic residues" evidence="1">
    <location>
        <begin position="76"/>
        <end position="101"/>
    </location>
</feature>
<protein>
    <submittedName>
        <fullName evidence="2">Uncharacterized protein</fullName>
    </submittedName>
</protein>
<evidence type="ECO:0000313" key="3">
    <source>
        <dbReference type="Proteomes" id="UP000777438"/>
    </source>
</evidence>
<feature type="region of interest" description="Disordered" evidence="1">
    <location>
        <begin position="1"/>
        <end position="397"/>
    </location>
</feature>
<proteinExistence type="predicted"/>
<feature type="compositionally biased region" description="Low complexity" evidence="1">
    <location>
        <begin position="492"/>
        <end position="503"/>
    </location>
</feature>
<keyword evidence="3" id="KW-1185">Reference proteome</keyword>
<name>A0A9P8W4D8_9HYPO</name>
<dbReference type="EMBL" id="JAGPYM010000010">
    <property type="protein sequence ID" value="KAH6889899.1"/>
    <property type="molecule type" value="Genomic_DNA"/>
</dbReference>
<dbReference type="Proteomes" id="UP000777438">
    <property type="component" value="Unassembled WGS sequence"/>
</dbReference>
<dbReference type="OrthoDB" id="4898142at2759"/>
<feature type="region of interest" description="Disordered" evidence="1">
    <location>
        <begin position="487"/>
        <end position="530"/>
    </location>
</feature>
<feature type="compositionally biased region" description="Polar residues" evidence="1">
    <location>
        <begin position="144"/>
        <end position="155"/>
    </location>
</feature>
<feature type="compositionally biased region" description="Pro residues" evidence="1">
    <location>
        <begin position="208"/>
        <end position="236"/>
    </location>
</feature>
<feature type="compositionally biased region" description="Low complexity" evidence="1">
    <location>
        <begin position="243"/>
        <end position="255"/>
    </location>
</feature>
<feature type="compositionally biased region" description="Basic and acidic residues" evidence="1">
    <location>
        <begin position="38"/>
        <end position="61"/>
    </location>
</feature>
<gene>
    <name evidence="2" type="ORF">B0T10DRAFT_42852</name>
</gene>
<dbReference type="AlphaFoldDB" id="A0A9P8W4D8"/>
<comment type="caution">
    <text evidence="2">The sequence shown here is derived from an EMBL/GenBank/DDBJ whole genome shotgun (WGS) entry which is preliminary data.</text>
</comment>
<feature type="compositionally biased region" description="Basic and acidic residues" evidence="1">
    <location>
        <begin position="109"/>
        <end position="137"/>
    </location>
</feature>